<evidence type="ECO:0000256" key="3">
    <source>
        <dbReference type="ARBA" id="ARBA00022448"/>
    </source>
</evidence>
<sequence>MAATITEQEVRPSELSPLRRGLMTVLRSRELAIALVLILLITATAIRSPGFVTGADGWRSLLVNPSILILLAVGQTIVIITRNVDLSVGSTMGLTAYLTGRLFIDTALPIPVVVLLAVLAGAVLGLVNGLLVGFGRVPALVITLGTLYIYRGIFLTWAGSSRITASEIPGGFLALGTTQILTIPVLTIVALIVLAAAGYYLHSTRSGRELYAIGSDPDAAVLYGLPTTRRVIGAFVASGALAGLAGVFYVARYGTVSSNAGYSIELQAVGAAVIGGVAIFGGSGTVWGAAIGATLLVTINSALPVLGISDFWQRAVVGVLILAAVVLDRVVAAMHERRLAQVRDDPGEGAPPTSPPSDPDDHPIAAPVGSQQHTTGPDRLLGDPSTSDEGSRR</sequence>
<evidence type="ECO:0000256" key="12">
    <source>
        <dbReference type="SAM" id="Phobius"/>
    </source>
</evidence>
<organism evidence="13 14">
    <name type="scientific">Naumannella halotolerans</name>
    <dbReference type="NCBI Taxonomy" id="993414"/>
    <lineage>
        <taxon>Bacteria</taxon>
        <taxon>Bacillati</taxon>
        <taxon>Actinomycetota</taxon>
        <taxon>Actinomycetes</taxon>
        <taxon>Propionibacteriales</taxon>
        <taxon>Propionibacteriaceae</taxon>
        <taxon>Naumannella</taxon>
    </lineage>
</organism>
<protein>
    <recommendedName>
        <fullName evidence="10">Autoinducer 2 import system permease protein LsrC</fullName>
    </recommendedName>
</protein>
<evidence type="ECO:0000256" key="4">
    <source>
        <dbReference type="ARBA" id="ARBA00022475"/>
    </source>
</evidence>
<evidence type="ECO:0000256" key="7">
    <source>
        <dbReference type="ARBA" id="ARBA00022989"/>
    </source>
</evidence>
<dbReference type="Proteomes" id="UP000295371">
    <property type="component" value="Unassembled WGS sequence"/>
</dbReference>
<feature type="transmembrane region" description="Helical" evidence="12">
    <location>
        <begin position="231"/>
        <end position="251"/>
    </location>
</feature>
<comment type="subcellular location">
    <subcellularLocation>
        <location evidence="1">Cell membrane</location>
        <topology evidence="1">Multi-pass membrane protein</topology>
    </subcellularLocation>
</comment>
<dbReference type="InterPro" id="IPR001851">
    <property type="entry name" value="ABC_transp_permease"/>
</dbReference>
<feature type="transmembrane region" description="Helical" evidence="12">
    <location>
        <begin position="102"/>
        <end position="127"/>
    </location>
</feature>
<feature type="transmembrane region" description="Helical" evidence="12">
    <location>
        <begin position="272"/>
        <end position="299"/>
    </location>
</feature>
<keyword evidence="3" id="KW-0813">Transport</keyword>
<evidence type="ECO:0000256" key="2">
    <source>
        <dbReference type="ARBA" id="ARBA00011262"/>
    </source>
</evidence>
<name>A0A4R7J977_9ACTN</name>
<evidence type="ECO:0000313" key="13">
    <source>
        <dbReference type="EMBL" id="TDT32929.1"/>
    </source>
</evidence>
<comment type="function">
    <text evidence="9">Part of the ABC transporter complex LsrABCD involved in autoinducer 2 (AI-2) import. Probably responsible for the translocation of the substrate across the membrane.</text>
</comment>
<evidence type="ECO:0000256" key="1">
    <source>
        <dbReference type="ARBA" id="ARBA00004651"/>
    </source>
</evidence>
<dbReference type="PANTHER" id="PTHR32196">
    <property type="entry name" value="ABC TRANSPORTER PERMEASE PROTEIN YPHD-RELATED-RELATED"/>
    <property type="match status" value="1"/>
</dbReference>
<dbReference type="GO" id="GO:0022857">
    <property type="term" value="F:transmembrane transporter activity"/>
    <property type="evidence" value="ECO:0007669"/>
    <property type="project" value="InterPro"/>
</dbReference>
<keyword evidence="6 12" id="KW-0812">Transmembrane</keyword>
<keyword evidence="5" id="KW-0997">Cell inner membrane</keyword>
<feature type="compositionally biased region" description="Polar residues" evidence="11">
    <location>
        <begin position="384"/>
        <end position="393"/>
    </location>
</feature>
<evidence type="ECO:0000256" key="10">
    <source>
        <dbReference type="ARBA" id="ARBA00039382"/>
    </source>
</evidence>
<feature type="transmembrane region" description="Helical" evidence="12">
    <location>
        <begin position="311"/>
        <end position="331"/>
    </location>
</feature>
<feature type="region of interest" description="Disordered" evidence="11">
    <location>
        <begin position="341"/>
        <end position="393"/>
    </location>
</feature>
<dbReference type="OrthoDB" id="9808136at2"/>
<feature type="transmembrane region" description="Helical" evidence="12">
    <location>
        <begin position="62"/>
        <end position="81"/>
    </location>
</feature>
<evidence type="ECO:0000256" key="8">
    <source>
        <dbReference type="ARBA" id="ARBA00023136"/>
    </source>
</evidence>
<feature type="transmembrane region" description="Helical" evidence="12">
    <location>
        <begin position="180"/>
        <end position="201"/>
    </location>
</feature>
<dbReference type="EMBL" id="SOAW01000001">
    <property type="protein sequence ID" value="TDT32929.1"/>
    <property type="molecule type" value="Genomic_DNA"/>
</dbReference>
<evidence type="ECO:0000256" key="11">
    <source>
        <dbReference type="SAM" id="MobiDB-lite"/>
    </source>
</evidence>
<gene>
    <name evidence="13" type="ORF">CLV29_0520</name>
</gene>
<keyword evidence="14" id="KW-1185">Reference proteome</keyword>
<keyword evidence="8 12" id="KW-0472">Membrane</keyword>
<evidence type="ECO:0000313" key="14">
    <source>
        <dbReference type="Proteomes" id="UP000295371"/>
    </source>
</evidence>
<feature type="transmembrane region" description="Helical" evidence="12">
    <location>
        <begin position="31"/>
        <end position="50"/>
    </location>
</feature>
<dbReference type="GO" id="GO:0005886">
    <property type="term" value="C:plasma membrane"/>
    <property type="evidence" value="ECO:0007669"/>
    <property type="project" value="UniProtKB-SubCell"/>
</dbReference>
<evidence type="ECO:0000256" key="6">
    <source>
        <dbReference type="ARBA" id="ARBA00022692"/>
    </source>
</evidence>
<dbReference type="PANTHER" id="PTHR32196:SF29">
    <property type="entry name" value="AUTOINDUCER 2 IMPORT SYSTEM PERMEASE PROTEIN LSRC"/>
    <property type="match status" value="1"/>
</dbReference>
<dbReference type="Pfam" id="PF02653">
    <property type="entry name" value="BPD_transp_2"/>
    <property type="match status" value="1"/>
</dbReference>
<keyword evidence="4" id="KW-1003">Cell membrane</keyword>
<dbReference type="CDD" id="cd06579">
    <property type="entry name" value="TM_PBP1_transp_AraH_like"/>
    <property type="match status" value="1"/>
</dbReference>
<proteinExistence type="predicted"/>
<feature type="transmembrane region" description="Helical" evidence="12">
    <location>
        <begin position="139"/>
        <end position="159"/>
    </location>
</feature>
<comment type="subunit">
    <text evidence="2">The complex is composed of two ATP-binding proteins (LsrA), two transmembrane proteins (LsrC and LsrD) and a solute-binding protein (LsrB).</text>
</comment>
<keyword evidence="7 12" id="KW-1133">Transmembrane helix</keyword>
<comment type="caution">
    <text evidence="13">The sequence shown here is derived from an EMBL/GenBank/DDBJ whole genome shotgun (WGS) entry which is preliminary data.</text>
</comment>
<evidence type="ECO:0000256" key="5">
    <source>
        <dbReference type="ARBA" id="ARBA00022519"/>
    </source>
</evidence>
<dbReference type="AlphaFoldDB" id="A0A4R7J977"/>
<accession>A0A4R7J977</accession>
<dbReference type="RefSeq" id="WP_133753510.1">
    <property type="nucleotide sequence ID" value="NZ_SOAW01000001.1"/>
</dbReference>
<reference evidence="13 14" key="1">
    <citation type="submission" date="2019-03" db="EMBL/GenBank/DDBJ databases">
        <title>Genomic Encyclopedia of Archaeal and Bacterial Type Strains, Phase II (KMG-II): from individual species to whole genera.</title>
        <authorList>
            <person name="Goeker M."/>
        </authorList>
    </citation>
    <scope>NUCLEOTIDE SEQUENCE [LARGE SCALE GENOMIC DNA]</scope>
    <source>
        <strain evidence="13 14">DSM 24323</strain>
    </source>
</reference>
<evidence type="ECO:0000256" key="9">
    <source>
        <dbReference type="ARBA" id="ARBA00025439"/>
    </source>
</evidence>